<name>A0A2H0XAB5_UNCKA</name>
<evidence type="ECO:0000259" key="1">
    <source>
        <dbReference type="Pfam" id="PF00565"/>
    </source>
</evidence>
<dbReference type="EMBL" id="PEYV01000008">
    <property type="protein sequence ID" value="PIS21873.1"/>
    <property type="molecule type" value="Genomic_DNA"/>
</dbReference>
<feature type="domain" description="TNase-like" evidence="1">
    <location>
        <begin position="60"/>
        <end position="108"/>
    </location>
</feature>
<organism evidence="2 3">
    <name type="scientific">candidate division WWE3 bacterium CG08_land_8_20_14_0_20_41_15</name>
    <dbReference type="NCBI Taxonomy" id="1975086"/>
    <lineage>
        <taxon>Bacteria</taxon>
        <taxon>Katanobacteria</taxon>
    </lineage>
</organism>
<gene>
    <name evidence="2" type="ORF">COT51_00445</name>
</gene>
<dbReference type="Proteomes" id="UP000231098">
    <property type="component" value="Unassembled WGS sequence"/>
</dbReference>
<sequence>MGQIELASGIVIKYWGIKIPVGGTDNRYARIVSVLSNKYIAGRLIRYSLTGVKIGNVSEAYVYVGKLFINEELVKGGYAIAVRDNSDKVDILVKAEESAKTGKKGLWRFENPFPPESLY</sequence>
<dbReference type="AlphaFoldDB" id="A0A2H0XAB5"/>
<evidence type="ECO:0000313" key="3">
    <source>
        <dbReference type="Proteomes" id="UP000231098"/>
    </source>
</evidence>
<dbReference type="Gene3D" id="2.40.50.90">
    <property type="match status" value="1"/>
</dbReference>
<dbReference type="InterPro" id="IPR035437">
    <property type="entry name" value="SNase_OB-fold_sf"/>
</dbReference>
<comment type="caution">
    <text evidence="2">The sequence shown here is derived from an EMBL/GenBank/DDBJ whole genome shotgun (WGS) entry which is preliminary data.</text>
</comment>
<dbReference type="InterPro" id="IPR016071">
    <property type="entry name" value="Staphylococal_nuclease_OB-fold"/>
</dbReference>
<evidence type="ECO:0000313" key="2">
    <source>
        <dbReference type="EMBL" id="PIS21873.1"/>
    </source>
</evidence>
<dbReference type="SUPFAM" id="SSF50199">
    <property type="entry name" value="Staphylococcal nuclease"/>
    <property type="match status" value="1"/>
</dbReference>
<proteinExistence type="predicted"/>
<protein>
    <recommendedName>
        <fullName evidence="1">TNase-like domain-containing protein</fullName>
    </recommendedName>
</protein>
<reference evidence="3" key="1">
    <citation type="submission" date="2017-09" db="EMBL/GenBank/DDBJ databases">
        <title>Depth-based differentiation of microbial function through sediment-hosted aquifers and enrichment of novel symbionts in the deep terrestrial subsurface.</title>
        <authorList>
            <person name="Probst A.J."/>
            <person name="Ladd B."/>
            <person name="Jarett J.K."/>
            <person name="Geller-Mcgrath D.E."/>
            <person name="Sieber C.M.K."/>
            <person name="Emerson J.B."/>
            <person name="Anantharaman K."/>
            <person name="Thomas B.C."/>
            <person name="Malmstrom R."/>
            <person name="Stieglmeier M."/>
            <person name="Klingl A."/>
            <person name="Woyke T."/>
            <person name="Ryan C.M."/>
            <person name="Banfield J.F."/>
        </authorList>
    </citation>
    <scope>NUCLEOTIDE SEQUENCE [LARGE SCALE GENOMIC DNA]</scope>
</reference>
<dbReference type="Pfam" id="PF00565">
    <property type="entry name" value="SNase"/>
    <property type="match status" value="1"/>
</dbReference>
<accession>A0A2H0XAB5</accession>